<proteinExistence type="predicted"/>
<dbReference type="InterPro" id="IPR058240">
    <property type="entry name" value="rSAM_sf"/>
</dbReference>
<dbReference type="PANTHER" id="PTHR43409:SF7">
    <property type="entry name" value="BLL1977 PROTEIN"/>
    <property type="match status" value="1"/>
</dbReference>
<dbReference type="Gene3D" id="3.40.50.280">
    <property type="entry name" value="Cobalamin-binding domain"/>
    <property type="match status" value="1"/>
</dbReference>
<keyword evidence="4" id="KW-0408">Iron</keyword>
<comment type="caution">
    <text evidence="7">The sequence shown here is derived from an EMBL/GenBank/DDBJ whole genome shotgun (WGS) entry which is preliminary data.</text>
</comment>
<dbReference type="SFLD" id="SFLDG01082">
    <property type="entry name" value="B12-binding_domain_containing"/>
    <property type="match status" value="1"/>
</dbReference>
<dbReference type="InterPro" id="IPR051198">
    <property type="entry name" value="BchE-like"/>
</dbReference>
<dbReference type="PANTHER" id="PTHR43409">
    <property type="entry name" value="ANAEROBIC MAGNESIUM-PROTOPORPHYRIN IX MONOMETHYL ESTER CYCLASE-RELATED"/>
    <property type="match status" value="1"/>
</dbReference>
<protein>
    <recommendedName>
        <fullName evidence="6">B12-binding domain-containing protein</fullName>
    </recommendedName>
</protein>
<dbReference type="InterPro" id="IPR006158">
    <property type="entry name" value="Cobalamin-bd"/>
</dbReference>
<keyword evidence="2" id="KW-0949">S-adenosyl-L-methionine</keyword>
<dbReference type="EMBL" id="BARU01012831">
    <property type="protein sequence ID" value="GAH31528.1"/>
    <property type="molecule type" value="Genomic_DNA"/>
</dbReference>
<keyword evidence="3" id="KW-0479">Metal-binding</keyword>
<dbReference type="SFLD" id="SFLDS00029">
    <property type="entry name" value="Radical_SAM"/>
    <property type="match status" value="1"/>
</dbReference>
<dbReference type="GO" id="GO:0031419">
    <property type="term" value="F:cobalamin binding"/>
    <property type="evidence" value="ECO:0007669"/>
    <property type="project" value="InterPro"/>
</dbReference>
<evidence type="ECO:0000256" key="2">
    <source>
        <dbReference type="ARBA" id="ARBA00022691"/>
    </source>
</evidence>
<gene>
    <name evidence="7" type="ORF">S03H2_23478</name>
</gene>
<comment type="cofactor">
    <cofactor evidence="1">
        <name>[4Fe-4S] cluster</name>
        <dbReference type="ChEBI" id="CHEBI:49883"/>
    </cofactor>
</comment>
<dbReference type="InterPro" id="IPR007197">
    <property type="entry name" value="rSAM"/>
</dbReference>
<organism evidence="7">
    <name type="scientific">marine sediment metagenome</name>
    <dbReference type="NCBI Taxonomy" id="412755"/>
    <lineage>
        <taxon>unclassified sequences</taxon>
        <taxon>metagenomes</taxon>
        <taxon>ecological metagenomes</taxon>
    </lineage>
</organism>
<dbReference type="GO" id="GO:0005829">
    <property type="term" value="C:cytosol"/>
    <property type="evidence" value="ECO:0007669"/>
    <property type="project" value="TreeGrafter"/>
</dbReference>
<reference evidence="7" key="1">
    <citation type="journal article" date="2014" name="Front. Microbiol.">
        <title>High frequency of phylogenetically diverse reductive dehalogenase-homologous genes in deep subseafloor sedimentary metagenomes.</title>
        <authorList>
            <person name="Kawai M."/>
            <person name="Futagami T."/>
            <person name="Toyoda A."/>
            <person name="Takaki Y."/>
            <person name="Nishi S."/>
            <person name="Hori S."/>
            <person name="Arai W."/>
            <person name="Tsubouchi T."/>
            <person name="Morono Y."/>
            <person name="Uchiyama I."/>
            <person name="Ito T."/>
            <person name="Fujiyama A."/>
            <person name="Inagaki F."/>
            <person name="Takami H."/>
        </authorList>
    </citation>
    <scope>NUCLEOTIDE SEQUENCE</scope>
    <source>
        <strain evidence="7">Expedition CK06-06</strain>
    </source>
</reference>
<evidence type="ECO:0000256" key="4">
    <source>
        <dbReference type="ARBA" id="ARBA00023004"/>
    </source>
</evidence>
<sequence>MTKLNFGTFSLSVLAVAVCDLCEITILDATSLSLDKAVENTVETNPNIVGVTTMGLSSVKPACDFLTMICSLDKNSILIAGGHGATLNPRFLLKAGADAVVLGEGEATFRDLIINGVSEDVMGLAFIREDKLILTPPRPLIESLDKLQEPARHLAPPTPKGVALIETSRGCPNNCMFCSVPVFCGNKWRGR</sequence>
<dbReference type="SUPFAM" id="SSF102114">
    <property type="entry name" value="Radical SAM enzymes"/>
    <property type="match status" value="1"/>
</dbReference>
<accession>X1GEU2</accession>
<evidence type="ECO:0000313" key="7">
    <source>
        <dbReference type="EMBL" id="GAH31528.1"/>
    </source>
</evidence>
<feature type="domain" description="B12-binding" evidence="6">
    <location>
        <begin position="1"/>
        <end position="123"/>
    </location>
</feature>
<dbReference type="AlphaFoldDB" id="X1GEU2"/>
<evidence type="ECO:0000256" key="3">
    <source>
        <dbReference type="ARBA" id="ARBA00022723"/>
    </source>
</evidence>
<dbReference type="GO" id="GO:0046872">
    <property type="term" value="F:metal ion binding"/>
    <property type="evidence" value="ECO:0007669"/>
    <property type="project" value="UniProtKB-KW"/>
</dbReference>
<dbReference type="Pfam" id="PF02310">
    <property type="entry name" value="B12-binding"/>
    <property type="match status" value="1"/>
</dbReference>
<name>X1GEU2_9ZZZZ</name>
<evidence type="ECO:0000256" key="5">
    <source>
        <dbReference type="ARBA" id="ARBA00023014"/>
    </source>
</evidence>
<dbReference type="GO" id="GO:0003824">
    <property type="term" value="F:catalytic activity"/>
    <property type="evidence" value="ECO:0007669"/>
    <property type="project" value="InterPro"/>
</dbReference>
<keyword evidence="5" id="KW-0411">Iron-sulfur</keyword>
<dbReference type="PROSITE" id="PS51332">
    <property type="entry name" value="B12_BINDING"/>
    <property type="match status" value="1"/>
</dbReference>
<dbReference type="GO" id="GO:0051536">
    <property type="term" value="F:iron-sulfur cluster binding"/>
    <property type="evidence" value="ECO:0007669"/>
    <property type="project" value="UniProtKB-KW"/>
</dbReference>
<evidence type="ECO:0000259" key="6">
    <source>
        <dbReference type="PROSITE" id="PS51332"/>
    </source>
</evidence>
<evidence type="ECO:0000256" key="1">
    <source>
        <dbReference type="ARBA" id="ARBA00001966"/>
    </source>
</evidence>